<sequence length="94" mass="10454">MSHVCHNVVGLLKFSLLALLLINSSNAACVPLFGACVQSLECCNHPDIICRANVCFKPIAAVRGVENRITEYLEYQVRLSNLRESMKANTSRFK</sequence>
<feature type="chain" id="PRO_5040290307" evidence="1">
    <location>
        <begin position="28"/>
        <end position="94"/>
    </location>
</feature>
<organism evidence="2 3">
    <name type="scientific">Bemisia tabaci</name>
    <name type="common">Sweetpotato whitefly</name>
    <name type="synonym">Aleurodes tabaci</name>
    <dbReference type="NCBI Taxonomy" id="7038"/>
    <lineage>
        <taxon>Eukaryota</taxon>
        <taxon>Metazoa</taxon>
        <taxon>Ecdysozoa</taxon>
        <taxon>Arthropoda</taxon>
        <taxon>Hexapoda</taxon>
        <taxon>Insecta</taxon>
        <taxon>Pterygota</taxon>
        <taxon>Neoptera</taxon>
        <taxon>Paraneoptera</taxon>
        <taxon>Hemiptera</taxon>
        <taxon>Sternorrhyncha</taxon>
        <taxon>Aleyrodoidea</taxon>
        <taxon>Aleyrodidae</taxon>
        <taxon>Aleyrodinae</taxon>
        <taxon>Bemisia</taxon>
    </lineage>
</organism>
<proteinExistence type="predicted"/>
<keyword evidence="1" id="KW-0732">Signal</keyword>
<evidence type="ECO:0000313" key="2">
    <source>
        <dbReference type="EMBL" id="CAH0391196.1"/>
    </source>
</evidence>
<reference evidence="2" key="1">
    <citation type="submission" date="2021-12" db="EMBL/GenBank/DDBJ databases">
        <authorList>
            <person name="King R."/>
        </authorList>
    </citation>
    <scope>NUCLEOTIDE SEQUENCE</scope>
</reference>
<feature type="signal peptide" evidence="1">
    <location>
        <begin position="1"/>
        <end position="27"/>
    </location>
</feature>
<dbReference type="Proteomes" id="UP001152759">
    <property type="component" value="Chromosome 6"/>
</dbReference>
<dbReference type="AlphaFoldDB" id="A0A9P0F429"/>
<evidence type="ECO:0000313" key="3">
    <source>
        <dbReference type="Proteomes" id="UP001152759"/>
    </source>
</evidence>
<accession>A0A9P0F429</accession>
<gene>
    <name evidence="2" type="ORF">BEMITA_LOCUS9840</name>
</gene>
<protein>
    <submittedName>
        <fullName evidence="2">Uncharacterized protein</fullName>
    </submittedName>
</protein>
<keyword evidence="3" id="KW-1185">Reference proteome</keyword>
<evidence type="ECO:0000256" key="1">
    <source>
        <dbReference type="SAM" id="SignalP"/>
    </source>
</evidence>
<dbReference type="EMBL" id="OU963867">
    <property type="protein sequence ID" value="CAH0391196.1"/>
    <property type="molecule type" value="Genomic_DNA"/>
</dbReference>
<name>A0A9P0F429_BEMTA</name>